<organism evidence="6 7">
    <name type="scientific">Chromobacterium paludis</name>
    <dbReference type="NCBI Taxonomy" id="2605945"/>
    <lineage>
        <taxon>Bacteria</taxon>
        <taxon>Pseudomonadati</taxon>
        <taxon>Pseudomonadota</taxon>
        <taxon>Betaproteobacteria</taxon>
        <taxon>Neisseriales</taxon>
        <taxon>Chromobacteriaceae</taxon>
        <taxon>Chromobacterium</taxon>
    </lineage>
</organism>
<dbReference type="GO" id="GO:0016020">
    <property type="term" value="C:membrane"/>
    <property type="evidence" value="ECO:0007669"/>
    <property type="project" value="InterPro"/>
</dbReference>
<evidence type="ECO:0000313" key="6">
    <source>
        <dbReference type="EMBL" id="QEL54356.1"/>
    </source>
</evidence>
<evidence type="ECO:0000256" key="4">
    <source>
        <dbReference type="SAM" id="MobiDB-lite"/>
    </source>
</evidence>
<protein>
    <submittedName>
        <fullName evidence="6">Chemotaxis protein</fullName>
    </submittedName>
</protein>
<dbReference type="Gene3D" id="1.20.120.30">
    <property type="entry name" value="Aspartate receptor, ligand-binding domain"/>
    <property type="match status" value="1"/>
</dbReference>
<dbReference type="AlphaFoldDB" id="A0A5C1DCE7"/>
<gene>
    <name evidence="6" type="ORF">FYK34_01565</name>
</gene>
<reference evidence="6 7" key="1">
    <citation type="submission" date="2019-08" db="EMBL/GenBank/DDBJ databases">
        <title>Chromobacterium paludis, a novel bacterium isolated from a Maryland marsh pond.</title>
        <authorList>
            <person name="Blackburn M.B."/>
            <person name="Gundersen-Rindal D.E."/>
        </authorList>
    </citation>
    <scope>NUCLEOTIDE SEQUENCE [LARGE SCALE GENOMIC DNA]</scope>
    <source>
        <strain evidence="7">IIBBL 257-1</strain>
    </source>
</reference>
<feature type="domain" description="Methyl-accepting transducer" evidence="5">
    <location>
        <begin position="161"/>
        <end position="350"/>
    </location>
</feature>
<accession>A0A5C1DCE7</accession>
<evidence type="ECO:0000259" key="5">
    <source>
        <dbReference type="PROSITE" id="PS50111"/>
    </source>
</evidence>
<dbReference type="PROSITE" id="PS50111">
    <property type="entry name" value="CHEMOTAXIS_TRANSDUC_2"/>
    <property type="match status" value="1"/>
</dbReference>
<dbReference type="Pfam" id="PF13682">
    <property type="entry name" value="CZB"/>
    <property type="match status" value="1"/>
</dbReference>
<dbReference type="SUPFAM" id="SSF58104">
    <property type="entry name" value="Methyl-accepting chemotaxis protein (MCP) signaling domain"/>
    <property type="match status" value="1"/>
</dbReference>
<dbReference type="Gene3D" id="1.10.287.950">
    <property type="entry name" value="Methyl-accepting chemotaxis protein"/>
    <property type="match status" value="1"/>
</dbReference>
<evidence type="ECO:0000313" key="7">
    <source>
        <dbReference type="Proteomes" id="UP000322079"/>
    </source>
</evidence>
<dbReference type="EMBL" id="CP043473">
    <property type="protein sequence ID" value="QEL54356.1"/>
    <property type="molecule type" value="Genomic_DNA"/>
</dbReference>
<feature type="coiled-coil region" evidence="3">
    <location>
        <begin position="103"/>
        <end position="137"/>
    </location>
</feature>
<keyword evidence="1 2" id="KW-0807">Transducer</keyword>
<dbReference type="PANTHER" id="PTHR32089:SF112">
    <property type="entry name" value="LYSOZYME-LIKE PROTEIN-RELATED"/>
    <property type="match status" value="1"/>
</dbReference>
<dbReference type="SMART" id="SM00283">
    <property type="entry name" value="MA"/>
    <property type="match status" value="1"/>
</dbReference>
<dbReference type="InterPro" id="IPR025991">
    <property type="entry name" value="Chemoreceptor_zinc-bind_dom"/>
</dbReference>
<dbReference type="PANTHER" id="PTHR32089">
    <property type="entry name" value="METHYL-ACCEPTING CHEMOTAXIS PROTEIN MCPB"/>
    <property type="match status" value="1"/>
</dbReference>
<sequence>MAEGSRWRGPTLAAGDENRAALPGPRHLRPARLTMPMAARMAAVYDELGAVVVCRAVAPGSLSGRIEAFPKRTPSQASKANRPRCFTLNNMRWTGNSMFWKKDNGLQAETAKLRQELDDLRAQCRLKDEEIAQAKREAGAAAAEAAYAKNILQSFSLFYHSLTETQSSLGVLANKMRSEKDRAVDAQQISQSSRVEVDKISANLEELAVTSHGAADNIGKLDANAQMVGSILQLIRDIADQTNLLALNAAIEAARAGETGRGFAVVADEVRKLAERTANATSEIASLVQQIRDGSSNSRSQMNELAGQASQYSQDGMRAAETMHRLLDISSHMEKAVASSALRGFCELAKLDHIIFKFRVYKVLLGLGQEHAGDLPSHHDCRLGAWYYEGEGRACFSQLNGYKEIEAPHVRLHELCKKILQEHHDGNHGGLPAMVQEMEHLSAKVLAGLERMAESGEGDPTMLCKA</sequence>
<evidence type="ECO:0000256" key="2">
    <source>
        <dbReference type="PROSITE-ProRule" id="PRU00284"/>
    </source>
</evidence>
<evidence type="ECO:0000256" key="3">
    <source>
        <dbReference type="SAM" id="Coils"/>
    </source>
</evidence>
<dbReference type="InterPro" id="IPR004089">
    <property type="entry name" value="MCPsignal_dom"/>
</dbReference>
<dbReference type="GO" id="GO:0007165">
    <property type="term" value="P:signal transduction"/>
    <property type="evidence" value="ECO:0007669"/>
    <property type="project" value="UniProtKB-KW"/>
</dbReference>
<dbReference type="Pfam" id="PF00015">
    <property type="entry name" value="MCPsignal"/>
    <property type="match status" value="1"/>
</dbReference>
<dbReference type="KEGG" id="chrm:FYK34_01565"/>
<evidence type="ECO:0000256" key="1">
    <source>
        <dbReference type="ARBA" id="ARBA00023224"/>
    </source>
</evidence>
<name>A0A5C1DCE7_9NEIS</name>
<feature type="region of interest" description="Disordered" evidence="4">
    <location>
        <begin position="1"/>
        <end position="25"/>
    </location>
</feature>
<keyword evidence="3" id="KW-0175">Coiled coil</keyword>
<dbReference type="Proteomes" id="UP000322079">
    <property type="component" value="Chromosome"/>
</dbReference>
<proteinExistence type="predicted"/>
<keyword evidence="7" id="KW-1185">Reference proteome</keyword>